<evidence type="ECO:0000313" key="4">
    <source>
        <dbReference type="EMBL" id="KAF2852538.1"/>
    </source>
</evidence>
<feature type="domain" description="DUF7492" evidence="3">
    <location>
        <begin position="19"/>
        <end position="283"/>
    </location>
</feature>
<evidence type="ECO:0000313" key="5">
    <source>
        <dbReference type="Proteomes" id="UP000799423"/>
    </source>
</evidence>
<dbReference type="InterPro" id="IPR055915">
    <property type="entry name" value="DUF7492"/>
</dbReference>
<dbReference type="Proteomes" id="UP000799423">
    <property type="component" value="Unassembled WGS sequence"/>
</dbReference>
<evidence type="ECO:0000256" key="2">
    <source>
        <dbReference type="SAM" id="SignalP"/>
    </source>
</evidence>
<evidence type="ECO:0000256" key="1">
    <source>
        <dbReference type="SAM" id="MobiDB-lite"/>
    </source>
</evidence>
<feature type="compositionally biased region" description="Polar residues" evidence="1">
    <location>
        <begin position="344"/>
        <end position="355"/>
    </location>
</feature>
<dbReference type="AlphaFoldDB" id="A0A6A7BEC4"/>
<reference evidence="4" key="1">
    <citation type="submission" date="2020-01" db="EMBL/GenBank/DDBJ databases">
        <authorList>
            <consortium name="DOE Joint Genome Institute"/>
            <person name="Haridas S."/>
            <person name="Albert R."/>
            <person name="Binder M."/>
            <person name="Bloem J."/>
            <person name="Labutti K."/>
            <person name="Salamov A."/>
            <person name="Andreopoulos B."/>
            <person name="Baker S.E."/>
            <person name="Barry K."/>
            <person name="Bills G."/>
            <person name="Bluhm B.H."/>
            <person name="Cannon C."/>
            <person name="Castanera R."/>
            <person name="Culley D.E."/>
            <person name="Daum C."/>
            <person name="Ezra D."/>
            <person name="Gonzalez J.B."/>
            <person name="Henrissat B."/>
            <person name="Kuo A."/>
            <person name="Liang C."/>
            <person name="Lipzen A."/>
            <person name="Lutzoni F."/>
            <person name="Magnuson J."/>
            <person name="Mondo S."/>
            <person name="Nolan M."/>
            <person name="Ohm R."/>
            <person name="Pangilinan J."/>
            <person name="Park H.-J."/>
            <person name="Ramirez L."/>
            <person name="Alfaro M."/>
            <person name="Sun H."/>
            <person name="Tritt A."/>
            <person name="Yoshinaga Y."/>
            <person name="Zwiers L.-H."/>
            <person name="Turgeon B.G."/>
            <person name="Goodwin S.B."/>
            <person name="Spatafora J.W."/>
            <person name="Crous P.W."/>
            <person name="Grigoriev I.V."/>
        </authorList>
    </citation>
    <scope>NUCLEOTIDE SEQUENCE</scope>
    <source>
        <strain evidence="4">IPT5</strain>
    </source>
</reference>
<feature type="compositionally biased region" description="Pro residues" evidence="1">
    <location>
        <begin position="320"/>
        <end position="335"/>
    </location>
</feature>
<gene>
    <name evidence="4" type="ORF">T440DRAFT_466675</name>
</gene>
<sequence>MSNIFKATLAALVVAPLALGHTWIEQIRNVNDKGDYVGQYGYARGMVSKTDPGFSGLSMNWELPAGQGKLFIDETTPLCHKAQRKQVQSAENYPRLQATPGGYIAMRYQENGHVTKPENQLGKPEKAGTVFVYGTTEPNENETLLTVLQWTKDGQGGNKKGALITTNDFDDGRCYEINTSEIWQKRSKTAPNYAMGQEVEGQPGNYPLACETNVQLPETAALGKPYTFYWVWQWNTAPGVDPGLPKGKDEYYTTCIDVDVASPNVALAAVADKKYAVGQQDGMSSAVSDFHKRTALVTDVKQGEVGPIFSGSPSGSPSGAPAPTPTGGAPPPAVPSIPSGAPYLNSTMPAPTDIPTLTTRPGPAPTSLPPSGNIVTITDIVMVTVTATPSSAVTPRAVASSAAYSARHPYGAKFRGRFA</sequence>
<accession>A0A6A7BEC4</accession>
<keyword evidence="2" id="KW-0732">Signal</keyword>
<feature type="region of interest" description="Disordered" evidence="1">
    <location>
        <begin position="301"/>
        <end position="355"/>
    </location>
</feature>
<feature type="chain" id="PRO_5025526572" description="DUF7492 domain-containing protein" evidence="2">
    <location>
        <begin position="21"/>
        <end position="419"/>
    </location>
</feature>
<feature type="compositionally biased region" description="Low complexity" evidence="1">
    <location>
        <begin position="310"/>
        <end position="319"/>
    </location>
</feature>
<name>A0A6A7BEC4_9PLEO</name>
<dbReference type="OrthoDB" id="64281at2759"/>
<evidence type="ECO:0000259" key="3">
    <source>
        <dbReference type="Pfam" id="PF24320"/>
    </source>
</evidence>
<organism evidence="4 5">
    <name type="scientific">Plenodomus tracheiphilus IPT5</name>
    <dbReference type="NCBI Taxonomy" id="1408161"/>
    <lineage>
        <taxon>Eukaryota</taxon>
        <taxon>Fungi</taxon>
        <taxon>Dikarya</taxon>
        <taxon>Ascomycota</taxon>
        <taxon>Pezizomycotina</taxon>
        <taxon>Dothideomycetes</taxon>
        <taxon>Pleosporomycetidae</taxon>
        <taxon>Pleosporales</taxon>
        <taxon>Pleosporineae</taxon>
        <taxon>Leptosphaeriaceae</taxon>
        <taxon>Plenodomus</taxon>
    </lineage>
</organism>
<dbReference type="Pfam" id="PF24320">
    <property type="entry name" value="DUF7492"/>
    <property type="match status" value="1"/>
</dbReference>
<protein>
    <recommendedName>
        <fullName evidence="3">DUF7492 domain-containing protein</fullName>
    </recommendedName>
</protein>
<feature type="signal peptide" evidence="2">
    <location>
        <begin position="1"/>
        <end position="20"/>
    </location>
</feature>
<dbReference type="EMBL" id="MU006298">
    <property type="protein sequence ID" value="KAF2852538.1"/>
    <property type="molecule type" value="Genomic_DNA"/>
</dbReference>
<proteinExistence type="predicted"/>
<keyword evidence="5" id="KW-1185">Reference proteome</keyword>